<organism evidence="2 3">
    <name type="scientific">Sphaeroforma arctica JP610</name>
    <dbReference type="NCBI Taxonomy" id="667725"/>
    <lineage>
        <taxon>Eukaryota</taxon>
        <taxon>Ichthyosporea</taxon>
        <taxon>Ichthyophonida</taxon>
        <taxon>Sphaeroforma</taxon>
    </lineage>
</organism>
<accession>A0A0L0G5Z6</accession>
<feature type="region of interest" description="Disordered" evidence="1">
    <location>
        <begin position="625"/>
        <end position="649"/>
    </location>
</feature>
<reference evidence="2 3" key="1">
    <citation type="submission" date="2011-02" db="EMBL/GenBank/DDBJ databases">
        <title>The Genome Sequence of Sphaeroforma arctica JP610.</title>
        <authorList>
            <consortium name="The Broad Institute Genome Sequencing Platform"/>
            <person name="Russ C."/>
            <person name="Cuomo C."/>
            <person name="Young S.K."/>
            <person name="Zeng Q."/>
            <person name="Gargeya S."/>
            <person name="Alvarado L."/>
            <person name="Berlin A."/>
            <person name="Chapman S.B."/>
            <person name="Chen Z."/>
            <person name="Freedman E."/>
            <person name="Gellesch M."/>
            <person name="Goldberg J."/>
            <person name="Griggs A."/>
            <person name="Gujja S."/>
            <person name="Heilman E."/>
            <person name="Heiman D."/>
            <person name="Howarth C."/>
            <person name="Mehta T."/>
            <person name="Neiman D."/>
            <person name="Pearson M."/>
            <person name="Roberts A."/>
            <person name="Saif S."/>
            <person name="Shea T."/>
            <person name="Shenoy N."/>
            <person name="Sisk P."/>
            <person name="Stolte C."/>
            <person name="Sykes S."/>
            <person name="White J."/>
            <person name="Yandava C."/>
            <person name="Burger G."/>
            <person name="Gray M.W."/>
            <person name="Holland P.W.H."/>
            <person name="King N."/>
            <person name="Lang F.B.F."/>
            <person name="Roger A.J."/>
            <person name="Ruiz-Trillo I."/>
            <person name="Haas B."/>
            <person name="Nusbaum C."/>
            <person name="Birren B."/>
        </authorList>
    </citation>
    <scope>NUCLEOTIDE SEQUENCE [LARGE SCALE GENOMIC DNA]</scope>
    <source>
        <strain evidence="2 3">JP610</strain>
    </source>
</reference>
<name>A0A0L0G5Z6_9EUKA</name>
<proteinExistence type="predicted"/>
<evidence type="ECO:0000313" key="2">
    <source>
        <dbReference type="EMBL" id="KNC84447.1"/>
    </source>
</evidence>
<feature type="region of interest" description="Disordered" evidence="1">
    <location>
        <begin position="447"/>
        <end position="466"/>
    </location>
</feature>
<feature type="compositionally biased region" description="Polar residues" evidence="1">
    <location>
        <begin position="448"/>
        <end position="466"/>
    </location>
</feature>
<protein>
    <submittedName>
        <fullName evidence="2">Uncharacterized protein</fullName>
    </submittedName>
</protein>
<feature type="compositionally biased region" description="Polar residues" evidence="1">
    <location>
        <begin position="625"/>
        <end position="647"/>
    </location>
</feature>
<gene>
    <name evidence="2" type="ORF">SARC_03342</name>
</gene>
<feature type="compositionally biased region" description="Basic and acidic residues" evidence="1">
    <location>
        <begin position="384"/>
        <end position="395"/>
    </location>
</feature>
<dbReference type="RefSeq" id="XP_014158349.1">
    <property type="nucleotide sequence ID" value="XM_014302874.1"/>
</dbReference>
<feature type="region of interest" description="Disordered" evidence="1">
    <location>
        <begin position="118"/>
        <end position="145"/>
    </location>
</feature>
<feature type="compositionally biased region" description="Basic and acidic residues" evidence="1">
    <location>
        <begin position="23"/>
        <end position="41"/>
    </location>
</feature>
<dbReference type="GeneID" id="25903846"/>
<dbReference type="Proteomes" id="UP000054560">
    <property type="component" value="Unassembled WGS sequence"/>
</dbReference>
<feature type="region of interest" description="Disordered" evidence="1">
    <location>
        <begin position="591"/>
        <end position="610"/>
    </location>
</feature>
<feature type="region of interest" description="Disordered" evidence="1">
    <location>
        <begin position="1"/>
        <end position="50"/>
    </location>
</feature>
<keyword evidence="3" id="KW-1185">Reference proteome</keyword>
<dbReference type="EMBL" id="KQ241764">
    <property type="protein sequence ID" value="KNC84447.1"/>
    <property type="molecule type" value="Genomic_DNA"/>
</dbReference>
<feature type="compositionally biased region" description="Basic and acidic residues" evidence="1">
    <location>
        <begin position="1"/>
        <end position="16"/>
    </location>
</feature>
<feature type="region of interest" description="Disordered" evidence="1">
    <location>
        <begin position="175"/>
        <end position="203"/>
    </location>
</feature>
<sequence>MNKLKDYDDIPTEKLKNKMSAASEDHFKDSLKGKKSLEGRHITRSSASADDSALFGANLVPLSTFSCDGQTIQRRATSAHAGKTTLYKLAKDVSTPTATAPKKRRRWSFSNIFKLKSSSKNKHTDQHSETRTMSTSEKLKDDTPMDGSDPLALTYQLHNSKKKYAAQARTAVSDCRSEDPVGKTVRTKSSGQLPRENSRPISTVGPLKMVASPAVSGTSSAISSTGLRFSLRFASRDSLSFDKNWLVTTPTASRSTDSIATVPNCRLSPLRIDTGKPESGSQMTSATMGQLKSCLKTPANGKHSVVSGLVSPRLPMSSSVSPRRVSQVASMSPSSTIFFCRPGSLKHSLSQASKTSAPITTQFDFDNRPGSSRRQATWSVHRRVPQEGKQQRRDSDSDDNSATTRTSYVLSYASLSCESMYSSRTTTPEIATDSTASAGVFHVHSPACSPSNASHEPSLQASSTQDEVCHNLSDTCTRVEVGGPHSPDIARPRHNSQLPQLNVTRFAGKADVPSGSPCAVTYIGRGAGHGRPYYRSMSLEPSLNISSPHPNSRIAGLLGTPRCISGPCTPTQLLVPTQLYQYPTYTRAESCGRKMRRGSAPSPVRQMGSSIQQRAKSIRKTISNNTSTVKHSVSGRGKSTSLSSTPVMTRGVAARTETNTWCAHDVVKARSAESTRRATFSTKAIVTPTFSHQAYNRSGCVVVAGGLSKEDVVQIYTDLMSYKLSEMEVHEDSVKNINTNMANMAQMEAQTRTDILDAIVEQHLKAERQGLVQTSKHLRHVGEEADKQSDEIVLSTAALTASDSDSAHCPDSPVHSDTPCPPESACDALVGVTEASRDSSFRDCSVMDRVLMVNPGMTYRSAPAFSDSSMAALRRGREKMLSQLERSDTKSLLQIQDGKDKSGGVLRSLRIIGPKVV</sequence>
<dbReference type="AlphaFoldDB" id="A0A0L0G5Z6"/>
<evidence type="ECO:0000313" key="3">
    <source>
        <dbReference type="Proteomes" id="UP000054560"/>
    </source>
</evidence>
<evidence type="ECO:0000256" key="1">
    <source>
        <dbReference type="SAM" id="MobiDB-lite"/>
    </source>
</evidence>
<feature type="region of interest" description="Disordered" evidence="1">
    <location>
        <begin position="350"/>
        <end position="404"/>
    </location>
</feature>
<feature type="compositionally biased region" description="Polar residues" evidence="1">
    <location>
        <begin position="350"/>
        <end position="378"/>
    </location>
</feature>